<keyword evidence="5" id="KW-1185">Reference proteome</keyword>
<dbReference type="SMR" id="A9CLL9"/>
<evidence type="ECO:0000256" key="1">
    <source>
        <dbReference type="ARBA" id="ARBA00023002"/>
    </source>
</evidence>
<dbReference type="eggNOG" id="COG2084">
    <property type="taxonomic scope" value="Bacteria"/>
</dbReference>
<dbReference type="GO" id="GO:0016616">
    <property type="term" value="F:oxidoreductase activity, acting on the CH-OH group of donors, NAD or NADP as acceptor"/>
    <property type="evidence" value="ECO:0007669"/>
    <property type="project" value="TreeGrafter"/>
</dbReference>
<dbReference type="GO" id="GO:0050661">
    <property type="term" value="F:NADP binding"/>
    <property type="evidence" value="ECO:0007669"/>
    <property type="project" value="InterPro"/>
</dbReference>
<dbReference type="OrthoDB" id="9812907at2"/>
<protein>
    <submittedName>
        <fullName evidence="4">Dehydrogenase</fullName>
    </submittedName>
</protein>
<dbReference type="InterPro" id="IPR036291">
    <property type="entry name" value="NAD(P)-bd_dom_sf"/>
</dbReference>
<accession>A9CLL9</accession>
<reference evidence="4 5" key="1">
    <citation type="journal article" date="2001" name="Science">
        <title>The genome of the natural genetic engineer Agrobacterium tumefaciens C58.</title>
        <authorList>
            <person name="Wood D.W."/>
            <person name="Setubal J.C."/>
            <person name="Kaul R."/>
            <person name="Monks D.E."/>
            <person name="Kitajima J.P."/>
            <person name="Okura V.K."/>
            <person name="Zhou Y."/>
            <person name="Chen L."/>
            <person name="Wood G.E."/>
            <person name="Almeida N.F.Jr."/>
            <person name="Woo L."/>
            <person name="Chen Y."/>
            <person name="Paulsen I.T."/>
            <person name="Eisen J.A."/>
            <person name="Karp P.D."/>
            <person name="Bovee D.Sr."/>
            <person name="Chapman P."/>
            <person name="Clendenning J."/>
            <person name="Deatherage G."/>
            <person name="Gillet W."/>
            <person name="Grant C."/>
            <person name="Kutyavin T."/>
            <person name="Levy R."/>
            <person name="Li M.J."/>
            <person name="McClelland E."/>
            <person name="Palmieri A."/>
            <person name="Raymond C."/>
            <person name="Rouse G."/>
            <person name="Saenphimmachak C."/>
            <person name="Wu Z."/>
            <person name="Romero P."/>
            <person name="Gordon D."/>
            <person name="Zhang S."/>
            <person name="Yoo H."/>
            <person name="Tao Y."/>
            <person name="Biddle P."/>
            <person name="Jung M."/>
            <person name="Krespan W."/>
            <person name="Perry M."/>
            <person name="Gordon-Kamm B."/>
            <person name="Liao L."/>
            <person name="Kim S."/>
            <person name="Hendrick C."/>
            <person name="Zhao Z.Y."/>
            <person name="Dolan M."/>
            <person name="Chumley F."/>
            <person name="Tingey S.V."/>
            <person name="Tomb J.F."/>
            <person name="Gordon M.P."/>
            <person name="Olson M.V."/>
            <person name="Nester E.W."/>
        </authorList>
    </citation>
    <scope>NUCLEOTIDE SEQUENCE [LARGE SCALE GENOMIC DNA]</scope>
    <source>
        <strain evidence="5">C58 / ATCC 33970</strain>
    </source>
</reference>
<proteinExistence type="predicted"/>
<dbReference type="EMBL" id="AE007872">
    <property type="protein sequence ID" value="AAK90544.1"/>
    <property type="molecule type" value="Genomic_DNA"/>
</dbReference>
<name>A9CLL9_AGRFC</name>
<evidence type="ECO:0000313" key="4">
    <source>
        <dbReference type="EMBL" id="AAK90544.1"/>
    </source>
</evidence>
<dbReference type="Pfam" id="PF03446">
    <property type="entry name" value="NAD_binding_2"/>
    <property type="match status" value="1"/>
</dbReference>
<dbReference type="PATRIC" id="fig|176299.10.peg.4851"/>
<reference evidence="4 5" key="2">
    <citation type="journal article" date="2001" name="Science">
        <title>Genome sequence of the plant pathogen and biotechnology agent Agrobacterium tumefaciens C58.</title>
        <authorList>
            <person name="Goodner B."/>
            <person name="Hinkle G."/>
            <person name="Gattung S."/>
            <person name="Miller N."/>
            <person name="Blanchard M."/>
            <person name="Qurollo B."/>
            <person name="Goldman B.S."/>
            <person name="Cao Y."/>
            <person name="Askenazi M."/>
            <person name="Halling C."/>
            <person name="Mullin L."/>
            <person name="Houmiel K."/>
            <person name="Gordon J."/>
            <person name="Vaudin M."/>
            <person name="Iartchouk O."/>
            <person name="Epp A."/>
            <person name="Liu F."/>
            <person name="Wollam C."/>
            <person name="Allinger M."/>
            <person name="Doughty D."/>
            <person name="Scott C."/>
            <person name="Lappas C."/>
            <person name="Markelz B."/>
            <person name="Flanagan C."/>
            <person name="Crowell C."/>
            <person name="Gurson J."/>
            <person name="Lomo C."/>
            <person name="Sear C."/>
            <person name="Strub G."/>
            <person name="Cielo C."/>
            <person name="Slater S."/>
        </authorList>
    </citation>
    <scope>NUCLEOTIDE SEQUENCE [LARGE SCALE GENOMIC DNA]</scope>
    <source>
        <strain evidence="5">C58 / ATCC 33970</strain>
    </source>
</reference>
<evidence type="ECO:0000256" key="2">
    <source>
        <dbReference type="ARBA" id="ARBA00023027"/>
    </source>
</evidence>
<keyword evidence="1" id="KW-0560">Oxidoreductase</keyword>
<dbReference type="InterPro" id="IPR006115">
    <property type="entry name" value="6PGDH_NADP-bd"/>
</dbReference>
<dbReference type="InterPro" id="IPR013328">
    <property type="entry name" value="6PGD_dom2"/>
</dbReference>
<dbReference type="Gene3D" id="3.40.50.720">
    <property type="entry name" value="NAD(P)-binding Rossmann-like Domain"/>
    <property type="match status" value="1"/>
</dbReference>
<evidence type="ECO:0000313" key="5">
    <source>
        <dbReference type="Proteomes" id="UP000000813"/>
    </source>
</evidence>
<keyword evidence="2" id="KW-0520">NAD</keyword>
<dbReference type="PIR" id="AI3180">
    <property type="entry name" value="AI3180"/>
</dbReference>
<dbReference type="HOGENOM" id="CLU_1944146_0_0_5"/>
<evidence type="ECO:0000259" key="3">
    <source>
        <dbReference type="Pfam" id="PF03446"/>
    </source>
</evidence>
<dbReference type="SUPFAM" id="SSF51735">
    <property type="entry name" value="NAD(P)-binding Rossmann-fold domains"/>
    <property type="match status" value="1"/>
</dbReference>
<dbReference type="InterPro" id="IPR008927">
    <property type="entry name" value="6-PGluconate_DH-like_C_sf"/>
</dbReference>
<organism evidence="4 5">
    <name type="scientific">Agrobacterium fabrum (strain C58 / ATCC 33970)</name>
    <name type="common">Agrobacterium tumefaciens (strain C58)</name>
    <dbReference type="NCBI Taxonomy" id="176299"/>
    <lineage>
        <taxon>Bacteria</taxon>
        <taxon>Pseudomonadati</taxon>
        <taxon>Pseudomonadota</taxon>
        <taxon>Alphaproteobacteria</taxon>
        <taxon>Hyphomicrobiales</taxon>
        <taxon>Rhizobiaceae</taxon>
        <taxon>Rhizobium/Agrobacterium group</taxon>
        <taxon>Agrobacterium</taxon>
        <taxon>Agrobacterium tumefaciens complex</taxon>
    </lineage>
</organism>
<keyword evidence="4" id="KW-0614">Plasmid</keyword>
<dbReference type="PANTHER" id="PTHR22981:SF7">
    <property type="entry name" value="3-HYDROXYISOBUTYRATE DEHYDROGENASE, MITOCHONDRIAL"/>
    <property type="match status" value="1"/>
</dbReference>
<sequence>MSSISPIATKGFAARIEEMGCDYLDAPVSAGEVGAKAASLTILVGGRSDVFERAKPLFEKMGKNITLIGDGGNCQVAKVPNQIVVALNTQAVSEVLRFSSKASADPATVRKSLWAALPRRAFWTFTANR</sequence>
<dbReference type="PhylomeDB" id="A9CLL9"/>
<dbReference type="Proteomes" id="UP000000813">
    <property type="component" value="Plasmid At"/>
</dbReference>
<dbReference type="KEGG" id="atu:Atu5173"/>
<gene>
    <name evidence="4" type="ordered locus">Atu5173</name>
</gene>
<dbReference type="EnsemblBacteria" id="AAK90544">
    <property type="protein sequence ID" value="AAK90544"/>
    <property type="gene ID" value="Atu5173"/>
</dbReference>
<dbReference type="SUPFAM" id="SSF48179">
    <property type="entry name" value="6-phosphogluconate dehydrogenase C-terminal domain-like"/>
    <property type="match status" value="1"/>
</dbReference>
<dbReference type="PANTHER" id="PTHR22981">
    <property type="entry name" value="3-HYDROXYISOBUTYRATE DEHYDROGENASE-RELATED"/>
    <property type="match status" value="1"/>
</dbReference>
<geneLocation type="plasmid" evidence="4 5">
    <name>At</name>
</geneLocation>
<feature type="domain" description="6-phosphogluconate dehydrogenase NADP-binding" evidence="3">
    <location>
        <begin position="1"/>
        <end position="69"/>
    </location>
</feature>
<dbReference type="AlphaFoldDB" id="A9CLL9"/>
<dbReference type="Gene3D" id="1.10.1040.10">
    <property type="entry name" value="N-(1-d-carboxylethyl)-l-norvaline Dehydrogenase, domain 2"/>
    <property type="match status" value="1"/>
</dbReference>
<dbReference type="BioCyc" id="AGRO:ATU5173-MONOMER"/>